<dbReference type="InterPro" id="IPR029006">
    <property type="entry name" value="ADF-H/Gelsolin-like_dom_sf"/>
</dbReference>
<evidence type="ECO:0000259" key="3">
    <source>
        <dbReference type="PROSITE" id="PS51263"/>
    </source>
</evidence>
<dbReference type="PANTHER" id="PTHR11913">
    <property type="entry name" value="COFILIN-RELATED"/>
    <property type="match status" value="1"/>
</dbReference>
<evidence type="ECO:0000313" key="5">
    <source>
        <dbReference type="Proteomes" id="UP000012073"/>
    </source>
</evidence>
<keyword evidence="2" id="KW-0009">Actin-binding</keyword>
<evidence type="ECO:0000313" key="4">
    <source>
        <dbReference type="EMBL" id="CDF36460.1"/>
    </source>
</evidence>
<dbReference type="RefSeq" id="XP_005716279.1">
    <property type="nucleotide sequence ID" value="XM_005716222.1"/>
</dbReference>
<dbReference type="Gramene" id="CDF36460">
    <property type="protein sequence ID" value="CDF36460"/>
    <property type="gene ID" value="CHC_T00004393001"/>
</dbReference>
<comment type="similarity">
    <text evidence="1">Belongs to the actin-binding proteins ADF family.</text>
</comment>
<gene>
    <name evidence="4" type="ORF">CHC_T00004393001</name>
</gene>
<dbReference type="OrthoDB" id="10249245at2759"/>
<reference evidence="5" key="1">
    <citation type="journal article" date="2013" name="Proc. Natl. Acad. Sci. U.S.A.">
        <title>Genome structure and metabolic features in the red seaweed Chondrus crispus shed light on evolution of the Archaeplastida.</title>
        <authorList>
            <person name="Collen J."/>
            <person name="Porcel B."/>
            <person name="Carre W."/>
            <person name="Ball S.G."/>
            <person name="Chaparro C."/>
            <person name="Tonon T."/>
            <person name="Barbeyron T."/>
            <person name="Michel G."/>
            <person name="Noel B."/>
            <person name="Valentin K."/>
            <person name="Elias M."/>
            <person name="Artiguenave F."/>
            <person name="Arun A."/>
            <person name="Aury J.M."/>
            <person name="Barbosa-Neto J.F."/>
            <person name="Bothwell J.H."/>
            <person name="Bouget F.Y."/>
            <person name="Brillet L."/>
            <person name="Cabello-Hurtado F."/>
            <person name="Capella-Gutierrez S."/>
            <person name="Charrier B."/>
            <person name="Cladiere L."/>
            <person name="Cock J.M."/>
            <person name="Coelho S.M."/>
            <person name="Colleoni C."/>
            <person name="Czjzek M."/>
            <person name="Da Silva C."/>
            <person name="Delage L."/>
            <person name="Denoeud F."/>
            <person name="Deschamps P."/>
            <person name="Dittami S.M."/>
            <person name="Gabaldon T."/>
            <person name="Gachon C.M."/>
            <person name="Groisillier A."/>
            <person name="Herve C."/>
            <person name="Jabbari K."/>
            <person name="Katinka M."/>
            <person name="Kloareg B."/>
            <person name="Kowalczyk N."/>
            <person name="Labadie K."/>
            <person name="Leblanc C."/>
            <person name="Lopez P.J."/>
            <person name="McLachlan D.H."/>
            <person name="Meslet-Cladiere L."/>
            <person name="Moustafa A."/>
            <person name="Nehr Z."/>
            <person name="Nyvall Collen P."/>
            <person name="Panaud O."/>
            <person name="Partensky F."/>
            <person name="Poulain J."/>
            <person name="Rensing S.A."/>
            <person name="Rousvoal S."/>
            <person name="Samson G."/>
            <person name="Symeonidi A."/>
            <person name="Weissenbach J."/>
            <person name="Zambounis A."/>
            <person name="Wincker P."/>
            <person name="Boyen C."/>
        </authorList>
    </citation>
    <scope>NUCLEOTIDE SEQUENCE [LARGE SCALE GENOMIC DNA]</scope>
    <source>
        <strain evidence="5">cv. Stackhouse</strain>
    </source>
</reference>
<feature type="domain" description="ADF-H" evidence="3">
    <location>
        <begin position="4"/>
        <end position="140"/>
    </location>
</feature>
<keyword evidence="5" id="KW-1185">Reference proteome</keyword>
<dbReference type="SMART" id="SM00102">
    <property type="entry name" value="ADF"/>
    <property type="match status" value="1"/>
</dbReference>
<protein>
    <recommendedName>
        <fullName evidence="3">ADF-H domain-containing protein</fullName>
    </recommendedName>
</protein>
<dbReference type="GO" id="GO:0003779">
    <property type="term" value="F:actin binding"/>
    <property type="evidence" value="ECO:0007669"/>
    <property type="project" value="UniProtKB-KW"/>
</dbReference>
<dbReference type="EMBL" id="HG001780">
    <property type="protein sequence ID" value="CDF36460.1"/>
    <property type="molecule type" value="Genomic_DNA"/>
</dbReference>
<dbReference type="GeneID" id="17324025"/>
<dbReference type="PRINTS" id="PR00006">
    <property type="entry name" value="COFILIN"/>
</dbReference>
<dbReference type="InterPro" id="IPR017904">
    <property type="entry name" value="ADF/Cofilin"/>
</dbReference>
<dbReference type="STRING" id="2769.R7QGC0"/>
<dbReference type="PROSITE" id="PS51263">
    <property type="entry name" value="ADF_H"/>
    <property type="match status" value="1"/>
</dbReference>
<dbReference type="Gene3D" id="3.40.20.10">
    <property type="entry name" value="Severin"/>
    <property type="match status" value="1"/>
</dbReference>
<dbReference type="InterPro" id="IPR002108">
    <property type="entry name" value="ADF-H"/>
</dbReference>
<evidence type="ECO:0000256" key="1">
    <source>
        <dbReference type="ARBA" id="ARBA00006844"/>
    </source>
</evidence>
<dbReference type="AlphaFoldDB" id="R7QGC0"/>
<dbReference type="CDD" id="cd11286">
    <property type="entry name" value="ADF_cofilin_like"/>
    <property type="match status" value="1"/>
</dbReference>
<dbReference type="PhylomeDB" id="R7QGC0"/>
<evidence type="ECO:0000256" key="2">
    <source>
        <dbReference type="ARBA" id="ARBA00023203"/>
    </source>
</evidence>
<dbReference type="KEGG" id="ccp:CHC_T00004393001"/>
<dbReference type="Pfam" id="PF00241">
    <property type="entry name" value="Cofilin_ADF"/>
    <property type="match status" value="1"/>
</dbReference>
<accession>R7QGC0</accession>
<dbReference type="GO" id="GO:0015629">
    <property type="term" value="C:actin cytoskeleton"/>
    <property type="evidence" value="ECO:0007669"/>
    <property type="project" value="InterPro"/>
</dbReference>
<dbReference type="Proteomes" id="UP000012073">
    <property type="component" value="Unassembled WGS sequence"/>
</dbReference>
<dbReference type="OMA" id="GYVYKHS"/>
<sequence>MASGVQVDAKCVDAIQALVKGRKFRGAVFRISDDMSLVELEKTYDPSDASPKADWDSFTKDLPEKDCRYIVYDFSYVHQGATKQRVLFVLWSPEYSKVKSKMIYASSQEGVVNKFEGIQRQLQCTDAEDLEYDVIAKQLAAHTAGY</sequence>
<dbReference type="SUPFAM" id="SSF55753">
    <property type="entry name" value="Actin depolymerizing proteins"/>
    <property type="match status" value="1"/>
</dbReference>
<dbReference type="GO" id="GO:0030042">
    <property type="term" value="P:actin filament depolymerization"/>
    <property type="evidence" value="ECO:0007669"/>
    <property type="project" value="InterPro"/>
</dbReference>
<name>R7QGC0_CHOCR</name>
<organism evidence="4 5">
    <name type="scientific">Chondrus crispus</name>
    <name type="common">Carrageen Irish moss</name>
    <name type="synonym">Polymorpha crispa</name>
    <dbReference type="NCBI Taxonomy" id="2769"/>
    <lineage>
        <taxon>Eukaryota</taxon>
        <taxon>Rhodophyta</taxon>
        <taxon>Florideophyceae</taxon>
        <taxon>Rhodymeniophycidae</taxon>
        <taxon>Gigartinales</taxon>
        <taxon>Gigartinaceae</taxon>
        <taxon>Chondrus</taxon>
    </lineage>
</organism>
<proteinExistence type="inferred from homology"/>